<dbReference type="PIRSF" id="PIRSF006293">
    <property type="entry name" value="ExsB"/>
    <property type="match status" value="1"/>
</dbReference>
<dbReference type="InterPro" id="IPR014729">
    <property type="entry name" value="Rossmann-like_a/b/a_fold"/>
</dbReference>
<keyword evidence="6" id="KW-0862">Zinc</keyword>
<protein>
    <recommendedName>
        <fullName evidence="9 11">7-cyano-7-deazaguanine synthase</fullName>
        <ecNumber evidence="9 11">6.3.4.20</ecNumber>
    </recommendedName>
    <alternativeName>
        <fullName evidence="11">7-cyano-7-carbaguanine synthase</fullName>
    </alternativeName>
    <alternativeName>
        <fullName evidence="11">PreQ(0) synthase</fullName>
    </alternativeName>
    <alternativeName>
        <fullName evidence="11">Queuosine biosynthesis protein QueC</fullName>
    </alternativeName>
</protein>
<comment type="caution">
    <text evidence="11">Lacks conserved residue(s) required for the propagation of feature annotation.</text>
</comment>
<keyword evidence="7 11" id="KW-0067">ATP-binding</keyword>
<evidence type="ECO:0000256" key="5">
    <source>
        <dbReference type="ARBA" id="ARBA00022785"/>
    </source>
</evidence>
<dbReference type="CDD" id="cd01995">
    <property type="entry name" value="QueC-like"/>
    <property type="match status" value="1"/>
</dbReference>
<reference evidence="12 13" key="1">
    <citation type="submission" date="2016-11" db="EMBL/GenBank/DDBJ databases">
        <title>Study of marine rhodopsin-containing bacteria.</title>
        <authorList>
            <person name="Yoshizawa S."/>
            <person name="Kumagai Y."/>
            <person name="Kogure K."/>
        </authorList>
    </citation>
    <scope>NUCLEOTIDE SEQUENCE [LARGE SCALE GENOMIC DNA]</scope>
    <source>
        <strain evidence="12 13">SAORIC-28</strain>
    </source>
</reference>
<evidence type="ECO:0000256" key="6">
    <source>
        <dbReference type="ARBA" id="ARBA00022833"/>
    </source>
</evidence>
<dbReference type="EC" id="6.3.4.20" evidence="9 11"/>
<keyword evidence="2 11" id="KW-0436">Ligase</keyword>
<dbReference type="EMBL" id="MQWD01000001">
    <property type="protein sequence ID" value="PAP75227.1"/>
    <property type="molecule type" value="Genomic_DNA"/>
</dbReference>
<dbReference type="RefSeq" id="WP_095508863.1">
    <property type="nucleotide sequence ID" value="NZ_MQWD01000001.1"/>
</dbReference>
<accession>A0A271IVT2</accession>
<comment type="similarity">
    <text evidence="8 11">Belongs to the QueC family.</text>
</comment>
<feature type="binding site" evidence="11">
    <location>
        <begin position="7"/>
        <end position="17"/>
    </location>
    <ligand>
        <name>ATP</name>
        <dbReference type="ChEBI" id="CHEBI:30616"/>
    </ligand>
</feature>
<dbReference type="OrthoDB" id="9789567at2"/>
<dbReference type="InterPro" id="IPR018317">
    <property type="entry name" value="QueC"/>
</dbReference>
<comment type="caution">
    <text evidence="12">The sequence shown here is derived from an EMBL/GenBank/DDBJ whole genome shotgun (WGS) entry which is preliminary data.</text>
</comment>
<evidence type="ECO:0000256" key="3">
    <source>
        <dbReference type="ARBA" id="ARBA00022723"/>
    </source>
</evidence>
<dbReference type="GO" id="GO:0016879">
    <property type="term" value="F:ligase activity, forming carbon-nitrogen bonds"/>
    <property type="evidence" value="ECO:0007669"/>
    <property type="project" value="UniProtKB-UniRule"/>
</dbReference>
<evidence type="ECO:0000256" key="11">
    <source>
        <dbReference type="HAMAP-Rule" id="MF_01633"/>
    </source>
</evidence>
<dbReference type="PANTHER" id="PTHR42914">
    <property type="entry name" value="7-CYANO-7-DEAZAGUANINE SYNTHASE"/>
    <property type="match status" value="1"/>
</dbReference>
<evidence type="ECO:0000313" key="13">
    <source>
        <dbReference type="Proteomes" id="UP000216339"/>
    </source>
</evidence>
<comment type="catalytic activity">
    <reaction evidence="10 11">
        <text>7-carboxy-7-carbaguanine + NH4(+) + 2 ATP = 7-cyano-7-carbaguanine + 2 AMP + 2 diphosphate + 2 H(+)</text>
        <dbReference type="Rhea" id="RHEA:27982"/>
        <dbReference type="ChEBI" id="CHEBI:15378"/>
        <dbReference type="ChEBI" id="CHEBI:28938"/>
        <dbReference type="ChEBI" id="CHEBI:30616"/>
        <dbReference type="ChEBI" id="CHEBI:33019"/>
        <dbReference type="ChEBI" id="CHEBI:45075"/>
        <dbReference type="ChEBI" id="CHEBI:61036"/>
        <dbReference type="ChEBI" id="CHEBI:456215"/>
        <dbReference type="EC" id="6.3.4.20"/>
    </reaction>
</comment>
<dbReference type="Pfam" id="PF06508">
    <property type="entry name" value="QueC"/>
    <property type="match status" value="1"/>
</dbReference>
<comment type="function">
    <text evidence="11">Catalyzes the ATP-dependent conversion of 7-carboxy-7-deazaguanine (CDG) to 7-cyano-7-deazaguanine (preQ(0)).</text>
</comment>
<dbReference type="HAMAP" id="MF_01633">
    <property type="entry name" value="QueC"/>
    <property type="match status" value="1"/>
</dbReference>
<dbReference type="NCBIfam" id="TIGR00364">
    <property type="entry name" value="7-cyano-7-deazaguanine synthase QueC"/>
    <property type="match status" value="1"/>
</dbReference>
<evidence type="ECO:0000313" key="12">
    <source>
        <dbReference type="EMBL" id="PAP75227.1"/>
    </source>
</evidence>
<evidence type="ECO:0000256" key="8">
    <source>
        <dbReference type="ARBA" id="ARBA00037993"/>
    </source>
</evidence>
<evidence type="ECO:0000256" key="9">
    <source>
        <dbReference type="ARBA" id="ARBA00039149"/>
    </source>
</evidence>
<keyword evidence="4 11" id="KW-0547">Nucleotide-binding</keyword>
<evidence type="ECO:0000256" key="4">
    <source>
        <dbReference type="ARBA" id="ARBA00022741"/>
    </source>
</evidence>
<dbReference type="Proteomes" id="UP000216339">
    <property type="component" value="Unassembled WGS sequence"/>
</dbReference>
<comment type="pathway">
    <text evidence="1 11">Purine metabolism; 7-cyano-7-deazaguanine biosynthesis.</text>
</comment>
<dbReference type="Gene3D" id="3.40.50.620">
    <property type="entry name" value="HUPs"/>
    <property type="match status" value="1"/>
</dbReference>
<dbReference type="GO" id="GO:0005524">
    <property type="term" value="F:ATP binding"/>
    <property type="evidence" value="ECO:0007669"/>
    <property type="project" value="UniProtKB-UniRule"/>
</dbReference>
<keyword evidence="13" id="KW-1185">Reference proteome</keyword>
<gene>
    <name evidence="11" type="primary">queC</name>
    <name evidence="12" type="ORF">BSZ37_01610</name>
</gene>
<evidence type="ECO:0000256" key="2">
    <source>
        <dbReference type="ARBA" id="ARBA00022598"/>
    </source>
</evidence>
<dbReference type="SUPFAM" id="SSF52402">
    <property type="entry name" value="Adenine nucleotide alpha hydrolases-like"/>
    <property type="match status" value="1"/>
</dbReference>
<evidence type="ECO:0000256" key="10">
    <source>
        <dbReference type="ARBA" id="ARBA00047890"/>
    </source>
</evidence>
<sequence length="236" mass="25236">MPALVLFSGGQDSTTSLFWALSSSHGAFDRVEALAFRYGQRHAVELEQAHAIAEAAGVPFTVLDLGGLLSGSALLADEAADTNAAHALAPDLPASFVPGRNALFLTAAASHAFTRGIHDLVGGMCQTDYSGYPDCRLGFIESQAETLSLALDAPVQIHTPLMHLTKAETWKLAADLGTVRGLDVLETVREMSHTDYHGDRSERHPWGYGRLDNPASVLRAKGYEEAVANGWIPDAR</sequence>
<dbReference type="GO" id="GO:0008616">
    <property type="term" value="P:tRNA queuosine(34) biosynthetic process"/>
    <property type="evidence" value="ECO:0007669"/>
    <property type="project" value="UniProtKB-UniRule"/>
</dbReference>
<dbReference type="AlphaFoldDB" id="A0A271IVT2"/>
<dbReference type="GO" id="GO:0046872">
    <property type="term" value="F:metal ion binding"/>
    <property type="evidence" value="ECO:0007669"/>
    <property type="project" value="UniProtKB-KW"/>
</dbReference>
<dbReference type="UniPathway" id="UPA00391"/>
<proteinExistence type="inferred from homology"/>
<keyword evidence="5 11" id="KW-0671">Queuosine biosynthesis</keyword>
<organism evidence="12 13">
    <name type="scientific">Rubrivirga marina</name>
    <dbReference type="NCBI Taxonomy" id="1196024"/>
    <lineage>
        <taxon>Bacteria</taxon>
        <taxon>Pseudomonadati</taxon>
        <taxon>Rhodothermota</taxon>
        <taxon>Rhodothermia</taxon>
        <taxon>Rhodothermales</taxon>
        <taxon>Rubricoccaceae</taxon>
        <taxon>Rubrivirga</taxon>
    </lineage>
</organism>
<dbReference type="PANTHER" id="PTHR42914:SF1">
    <property type="entry name" value="7-CYANO-7-DEAZAGUANINE SYNTHASE"/>
    <property type="match status" value="1"/>
</dbReference>
<keyword evidence="3" id="KW-0479">Metal-binding</keyword>
<evidence type="ECO:0000256" key="7">
    <source>
        <dbReference type="ARBA" id="ARBA00022840"/>
    </source>
</evidence>
<evidence type="ECO:0000256" key="1">
    <source>
        <dbReference type="ARBA" id="ARBA00005061"/>
    </source>
</evidence>
<name>A0A271IVT2_9BACT</name>